<organism evidence="2 3">
    <name type="scientific">Ascobolus immersus RN42</name>
    <dbReference type="NCBI Taxonomy" id="1160509"/>
    <lineage>
        <taxon>Eukaryota</taxon>
        <taxon>Fungi</taxon>
        <taxon>Dikarya</taxon>
        <taxon>Ascomycota</taxon>
        <taxon>Pezizomycotina</taxon>
        <taxon>Pezizomycetes</taxon>
        <taxon>Pezizales</taxon>
        <taxon>Ascobolaceae</taxon>
        <taxon>Ascobolus</taxon>
    </lineage>
</organism>
<feature type="compositionally biased region" description="Polar residues" evidence="1">
    <location>
        <begin position="166"/>
        <end position="175"/>
    </location>
</feature>
<dbReference type="AlphaFoldDB" id="A0A3N4HRD8"/>
<dbReference type="Proteomes" id="UP000275078">
    <property type="component" value="Unassembled WGS sequence"/>
</dbReference>
<evidence type="ECO:0000313" key="3">
    <source>
        <dbReference type="Proteomes" id="UP000275078"/>
    </source>
</evidence>
<sequence>MAKSDSTKKKPKGPSKAGISKKKPSETAPKHLQLAITSFFSSTPTVPPADPSETSQSQGVVPESHQEGIPVDSATRVEPQPNQSSDGGHVTLPVLPEAVVISDSEDENDTHLFSCEIDEPPGGSTPARNRGHKVIQGEEAVHRELEVMDMKMNTDSDRKGERRQDGTTTGASKQPPTTPARKRRDHPSADSAISSSRLDNHSPSPAQSIDRPSNSGSAET</sequence>
<name>A0A3N4HRD8_ASCIM</name>
<evidence type="ECO:0000313" key="2">
    <source>
        <dbReference type="EMBL" id="RPA76402.1"/>
    </source>
</evidence>
<proteinExistence type="predicted"/>
<gene>
    <name evidence="2" type="ORF">BJ508DRAFT_365067</name>
</gene>
<keyword evidence="3" id="KW-1185">Reference proteome</keyword>
<accession>A0A3N4HRD8</accession>
<reference evidence="2 3" key="1">
    <citation type="journal article" date="2018" name="Nat. Ecol. Evol.">
        <title>Pezizomycetes genomes reveal the molecular basis of ectomycorrhizal truffle lifestyle.</title>
        <authorList>
            <person name="Murat C."/>
            <person name="Payen T."/>
            <person name="Noel B."/>
            <person name="Kuo A."/>
            <person name="Morin E."/>
            <person name="Chen J."/>
            <person name="Kohler A."/>
            <person name="Krizsan K."/>
            <person name="Balestrini R."/>
            <person name="Da Silva C."/>
            <person name="Montanini B."/>
            <person name="Hainaut M."/>
            <person name="Levati E."/>
            <person name="Barry K.W."/>
            <person name="Belfiori B."/>
            <person name="Cichocki N."/>
            <person name="Clum A."/>
            <person name="Dockter R.B."/>
            <person name="Fauchery L."/>
            <person name="Guy J."/>
            <person name="Iotti M."/>
            <person name="Le Tacon F."/>
            <person name="Lindquist E.A."/>
            <person name="Lipzen A."/>
            <person name="Malagnac F."/>
            <person name="Mello A."/>
            <person name="Molinier V."/>
            <person name="Miyauchi S."/>
            <person name="Poulain J."/>
            <person name="Riccioni C."/>
            <person name="Rubini A."/>
            <person name="Sitrit Y."/>
            <person name="Splivallo R."/>
            <person name="Traeger S."/>
            <person name="Wang M."/>
            <person name="Zifcakova L."/>
            <person name="Wipf D."/>
            <person name="Zambonelli A."/>
            <person name="Paolocci F."/>
            <person name="Nowrousian M."/>
            <person name="Ottonello S."/>
            <person name="Baldrian P."/>
            <person name="Spatafora J.W."/>
            <person name="Henrissat B."/>
            <person name="Nagy L.G."/>
            <person name="Aury J.M."/>
            <person name="Wincker P."/>
            <person name="Grigoriev I.V."/>
            <person name="Bonfante P."/>
            <person name="Martin F.M."/>
        </authorList>
    </citation>
    <scope>NUCLEOTIDE SEQUENCE [LARGE SCALE GENOMIC DNA]</scope>
    <source>
        <strain evidence="2 3">RN42</strain>
    </source>
</reference>
<feature type="region of interest" description="Disordered" evidence="1">
    <location>
        <begin position="1"/>
        <end position="220"/>
    </location>
</feature>
<protein>
    <submittedName>
        <fullName evidence="2">Uncharacterized protein</fullName>
    </submittedName>
</protein>
<feature type="compositionally biased region" description="Basic and acidic residues" evidence="1">
    <location>
        <begin position="135"/>
        <end position="165"/>
    </location>
</feature>
<feature type="compositionally biased region" description="Polar residues" evidence="1">
    <location>
        <begin position="35"/>
        <end position="44"/>
    </location>
</feature>
<feature type="non-terminal residue" evidence="2">
    <location>
        <position position="220"/>
    </location>
</feature>
<dbReference type="EMBL" id="ML119745">
    <property type="protein sequence ID" value="RPA76402.1"/>
    <property type="molecule type" value="Genomic_DNA"/>
</dbReference>
<feature type="compositionally biased region" description="Polar residues" evidence="1">
    <location>
        <begin position="191"/>
        <end position="220"/>
    </location>
</feature>
<evidence type="ECO:0000256" key="1">
    <source>
        <dbReference type="SAM" id="MobiDB-lite"/>
    </source>
</evidence>